<dbReference type="PANTHER" id="PTHR23055:SF178">
    <property type="entry name" value="NEUROCALCIN HOMOLOG"/>
    <property type="match status" value="1"/>
</dbReference>
<feature type="domain" description="EF-hand" evidence="7">
    <location>
        <begin position="141"/>
        <end position="176"/>
    </location>
</feature>
<organism evidence="8 9">
    <name type="scientific">Sinanodonta woodiana</name>
    <name type="common">Chinese pond mussel</name>
    <name type="synonym">Anodonta woodiana</name>
    <dbReference type="NCBI Taxonomy" id="1069815"/>
    <lineage>
        <taxon>Eukaryota</taxon>
        <taxon>Metazoa</taxon>
        <taxon>Spiralia</taxon>
        <taxon>Lophotrochozoa</taxon>
        <taxon>Mollusca</taxon>
        <taxon>Bivalvia</taxon>
        <taxon>Autobranchia</taxon>
        <taxon>Heteroconchia</taxon>
        <taxon>Palaeoheterodonta</taxon>
        <taxon>Unionida</taxon>
        <taxon>Unionoidea</taxon>
        <taxon>Unionidae</taxon>
        <taxon>Unioninae</taxon>
        <taxon>Sinanodonta</taxon>
    </lineage>
</organism>
<dbReference type="PANTHER" id="PTHR23055">
    <property type="entry name" value="CALCIUM BINDING PROTEINS"/>
    <property type="match status" value="1"/>
</dbReference>
<evidence type="ECO:0000259" key="7">
    <source>
        <dbReference type="PROSITE" id="PS50222"/>
    </source>
</evidence>
<reference evidence="8 9" key="1">
    <citation type="submission" date="2024-11" db="EMBL/GenBank/DDBJ databases">
        <title>Chromosome-level genome assembly of the freshwater bivalve Anodonta woodiana.</title>
        <authorList>
            <person name="Chen X."/>
        </authorList>
    </citation>
    <scope>NUCLEOTIDE SEQUENCE [LARGE SCALE GENOMIC DNA]</scope>
    <source>
        <strain evidence="8">MN2024</strain>
        <tissue evidence="8">Gills</tissue>
    </source>
</reference>
<keyword evidence="4" id="KW-0677">Repeat</keyword>
<evidence type="ECO:0000256" key="1">
    <source>
        <dbReference type="ARBA" id="ARBA00006049"/>
    </source>
</evidence>
<dbReference type="CDD" id="cd00051">
    <property type="entry name" value="EFh"/>
    <property type="match status" value="2"/>
</dbReference>
<dbReference type="Pfam" id="PF00036">
    <property type="entry name" value="EF-hand_1"/>
    <property type="match status" value="1"/>
</dbReference>
<proteinExistence type="inferred from homology"/>
<dbReference type="Proteomes" id="UP001634394">
    <property type="component" value="Unassembled WGS sequence"/>
</dbReference>
<name>A0ABD3W3C8_SINWO</name>
<keyword evidence="2" id="KW-0519">Myristate</keyword>
<dbReference type="SUPFAM" id="SSF47473">
    <property type="entry name" value="EF-hand"/>
    <property type="match status" value="1"/>
</dbReference>
<dbReference type="FunFam" id="1.10.238.10:FF:000009">
    <property type="entry name" value="Visinin-like protein 1"/>
    <property type="match status" value="1"/>
</dbReference>
<dbReference type="PROSITE" id="PS50222">
    <property type="entry name" value="EF_HAND_2"/>
    <property type="match status" value="3"/>
</dbReference>
<keyword evidence="3" id="KW-0479">Metal-binding</keyword>
<keyword evidence="6" id="KW-0449">Lipoprotein</keyword>
<dbReference type="EMBL" id="JBJQND010000008">
    <property type="protein sequence ID" value="KAL3868397.1"/>
    <property type="molecule type" value="Genomic_DNA"/>
</dbReference>
<dbReference type="Gene3D" id="1.10.238.10">
    <property type="entry name" value="EF-hand"/>
    <property type="match status" value="1"/>
</dbReference>
<dbReference type="InterPro" id="IPR002048">
    <property type="entry name" value="EF_hand_dom"/>
</dbReference>
<evidence type="ECO:0000256" key="2">
    <source>
        <dbReference type="ARBA" id="ARBA00022707"/>
    </source>
</evidence>
<evidence type="ECO:0000256" key="5">
    <source>
        <dbReference type="ARBA" id="ARBA00022837"/>
    </source>
</evidence>
<feature type="domain" description="EF-hand" evidence="7">
    <location>
        <begin position="60"/>
        <end position="95"/>
    </location>
</feature>
<dbReference type="InterPro" id="IPR011992">
    <property type="entry name" value="EF-hand-dom_pair"/>
</dbReference>
<feature type="domain" description="EF-hand" evidence="7">
    <location>
        <begin position="96"/>
        <end position="131"/>
    </location>
</feature>
<keyword evidence="5" id="KW-0106">Calcium</keyword>
<dbReference type="GO" id="GO:0046872">
    <property type="term" value="F:metal ion binding"/>
    <property type="evidence" value="ECO:0007669"/>
    <property type="project" value="UniProtKB-KW"/>
</dbReference>
<evidence type="ECO:0000256" key="6">
    <source>
        <dbReference type="ARBA" id="ARBA00023288"/>
    </source>
</evidence>
<keyword evidence="9" id="KW-1185">Reference proteome</keyword>
<protein>
    <recommendedName>
        <fullName evidence="7">EF-hand domain-containing protein</fullName>
    </recommendedName>
</protein>
<dbReference type="SMART" id="SM00054">
    <property type="entry name" value="EFh"/>
    <property type="match status" value="3"/>
</dbReference>
<comment type="caution">
    <text evidence="8">The sequence shown here is derived from an EMBL/GenBank/DDBJ whole genome shotgun (WGS) entry which is preliminary data.</text>
</comment>
<dbReference type="InterPro" id="IPR018247">
    <property type="entry name" value="EF_Hand_1_Ca_BS"/>
</dbReference>
<dbReference type="PRINTS" id="PR00450">
    <property type="entry name" value="RECOVERIN"/>
</dbReference>
<evidence type="ECO:0000256" key="4">
    <source>
        <dbReference type="ARBA" id="ARBA00022737"/>
    </source>
</evidence>
<dbReference type="Pfam" id="PF13499">
    <property type="entry name" value="EF-hand_7"/>
    <property type="match status" value="1"/>
</dbReference>
<evidence type="ECO:0000256" key="3">
    <source>
        <dbReference type="ARBA" id="ARBA00022723"/>
    </source>
</evidence>
<accession>A0ABD3W3C8</accession>
<evidence type="ECO:0000313" key="9">
    <source>
        <dbReference type="Proteomes" id="UP001634394"/>
    </source>
</evidence>
<comment type="similarity">
    <text evidence="1">Belongs to the recoverin family.</text>
</comment>
<evidence type="ECO:0000313" key="8">
    <source>
        <dbReference type="EMBL" id="KAL3868397.1"/>
    </source>
</evidence>
<dbReference type="AlphaFoldDB" id="A0ABD3W3C8"/>
<dbReference type="InterPro" id="IPR028846">
    <property type="entry name" value="Recoverin"/>
</dbReference>
<dbReference type="PROSITE" id="PS00018">
    <property type="entry name" value="EF_HAND_1"/>
    <property type="match status" value="3"/>
</dbReference>
<sequence>MGTKHSKLNEKEVNKLSKICDMSPAEIKEWHKDFKRLLKGGRYLTPQNFKQVYNEMFHGDATHFAENVFRTFDIDGNGKVDFKEFLIGLSITASTNVEKRLRWAFKMYDVDGSGTISRQEMCSIVQAVYTMTAISQQSSIPPQKLADDLFSKLDTDNNGEITWEEFRDGAMNDETLLRLLQIDPEGGDE</sequence>
<gene>
    <name evidence="8" type="ORF">ACJMK2_041208</name>
</gene>